<dbReference type="EMBL" id="KN820501">
    <property type="protein sequence ID" value="KIJ06128.1"/>
    <property type="molecule type" value="Genomic_DNA"/>
</dbReference>
<proteinExistence type="predicted"/>
<reference evidence="2" key="2">
    <citation type="submission" date="2015-01" db="EMBL/GenBank/DDBJ databases">
        <title>Evolutionary Origins and Diversification of the Mycorrhizal Mutualists.</title>
        <authorList>
            <consortium name="DOE Joint Genome Institute"/>
            <consortium name="Mycorrhizal Genomics Consortium"/>
            <person name="Kohler A."/>
            <person name="Kuo A."/>
            <person name="Nagy L.G."/>
            <person name="Floudas D."/>
            <person name="Copeland A."/>
            <person name="Barry K.W."/>
            <person name="Cichocki N."/>
            <person name="Veneault-Fourrey C."/>
            <person name="LaButti K."/>
            <person name="Lindquist E.A."/>
            <person name="Lipzen A."/>
            <person name="Lundell T."/>
            <person name="Morin E."/>
            <person name="Murat C."/>
            <person name="Riley R."/>
            <person name="Ohm R."/>
            <person name="Sun H."/>
            <person name="Tunlid A."/>
            <person name="Henrissat B."/>
            <person name="Grigoriev I.V."/>
            <person name="Hibbett D.S."/>
            <person name="Martin F."/>
        </authorList>
    </citation>
    <scope>NUCLEOTIDE SEQUENCE [LARGE SCALE GENOMIC DNA]</scope>
    <source>
        <strain evidence="2">ATCC 200175</strain>
    </source>
</reference>
<keyword evidence="2" id="KW-1185">Reference proteome</keyword>
<organism evidence="1 2">
    <name type="scientific">Paxillus involutus ATCC 200175</name>
    <dbReference type="NCBI Taxonomy" id="664439"/>
    <lineage>
        <taxon>Eukaryota</taxon>
        <taxon>Fungi</taxon>
        <taxon>Dikarya</taxon>
        <taxon>Basidiomycota</taxon>
        <taxon>Agaricomycotina</taxon>
        <taxon>Agaricomycetes</taxon>
        <taxon>Agaricomycetidae</taxon>
        <taxon>Boletales</taxon>
        <taxon>Paxilineae</taxon>
        <taxon>Paxillaceae</taxon>
        <taxon>Paxillus</taxon>
    </lineage>
</organism>
<feature type="non-terminal residue" evidence="1">
    <location>
        <position position="1"/>
    </location>
</feature>
<evidence type="ECO:0000313" key="2">
    <source>
        <dbReference type="Proteomes" id="UP000053647"/>
    </source>
</evidence>
<reference evidence="1 2" key="1">
    <citation type="submission" date="2014-06" db="EMBL/GenBank/DDBJ databases">
        <authorList>
            <consortium name="DOE Joint Genome Institute"/>
            <person name="Kuo A."/>
            <person name="Kohler A."/>
            <person name="Nagy L.G."/>
            <person name="Floudas D."/>
            <person name="Copeland A."/>
            <person name="Barry K.W."/>
            <person name="Cichocki N."/>
            <person name="Veneault-Fourrey C."/>
            <person name="LaButti K."/>
            <person name="Lindquist E.A."/>
            <person name="Lipzen A."/>
            <person name="Lundell T."/>
            <person name="Morin E."/>
            <person name="Murat C."/>
            <person name="Sun H."/>
            <person name="Tunlid A."/>
            <person name="Henrissat B."/>
            <person name="Grigoriev I.V."/>
            <person name="Hibbett D.S."/>
            <person name="Martin F."/>
            <person name="Nordberg H.P."/>
            <person name="Cantor M.N."/>
            <person name="Hua S.X."/>
        </authorList>
    </citation>
    <scope>NUCLEOTIDE SEQUENCE [LARGE SCALE GENOMIC DNA]</scope>
    <source>
        <strain evidence="1 2">ATCC 200175</strain>
    </source>
</reference>
<gene>
    <name evidence="1" type="ORF">PAXINDRAFT_92474</name>
</gene>
<dbReference type="InterPro" id="IPR012337">
    <property type="entry name" value="RNaseH-like_sf"/>
</dbReference>
<sequence>IIISFFFKQYVRKKKPKVETGRKRRQGVPCSAPTIAVDEEETAAAAEGEVMSLEDAELSVLVLEDEQGLEDATGQADHDEQVAKRLRDLAVREMEARGILISDTQKKEALGIFPKVAGLAKKVHDSTTVGEQFSRLRIANQHLLSPGNKETLDRRVPTRWNSDLACLDAHLHFRPVVEQLTGAQEMKSFRLTEHQWPLATTLAAVLSLMDEPTKLFSQKDTPLVPGAVPMLSRLETALRNVSNDSGVAEVIRVAAHAGVLLSEKYYTLLEECEVYSISIVMCPDKKLNWFTTNVNCYTAAQVSRIRTLAVKRWQESYRPPAAANASGSPAPTLRTALQTPPVSLLCRHFNITNTYQGGLHSVLLAGFPHPSQSRTRWLMTSTRTLTSRSFPRLRLSQPVDY</sequence>
<dbReference type="Proteomes" id="UP000053647">
    <property type="component" value="Unassembled WGS sequence"/>
</dbReference>
<dbReference type="SUPFAM" id="SSF53098">
    <property type="entry name" value="Ribonuclease H-like"/>
    <property type="match status" value="1"/>
</dbReference>
<protein>
    <submittedName>
        <fullName evidence="1">Uncharacterized protein</fullName>
    </submittedName>
</protein>
<evidence type="ECO:0000313" key="1">
    <source>
        <dbReference type="EMBL" id="KIJ06128.1"/>
    </source>
</evidence>
<dbReference type="OrthoDB" id="3251057at2759"/>
<name>A0A0C9T3X1_PAXIN</name>
<dbReference type="HOGENOM" id="CLU_050717_0_0_1"/>
<dbReference type="AlphaFoldDB" id="A0A0C9T3X1"/>
<accession>A0A0C9T3X1</accession>